<evidence type="ECO:0000313" key="1">
    <source>
        <dbReference type="EMBL" id="KAK7256169.1"/>
    </source>
</evidence>
<organism evidence="1 2">
    <name type="scientific">Crotalaria pallida</name>
    <name type="common">Smooth rattlebox</name>
    <name type="synonym">Crotalaria striata</name>
    <dbReference type="NCBI Taxonomy" id="3830"/>
    <lineage>
        <taxon>Eukaryota</taxon>
        <taxon>Viridiplantae</taxon>
        <taxon>Streptophyta</taxon>
        <taxon>Embryophyta</taxon>
        <taxon>Tracheophyta</taxon>
        <taxon>Spermatophyta</taxon>
        <taxon>Magnoliopsida</taxon>
        <taxon>eudicotyledons</taxon>
        <taxon>Gunneridae</taxon>
        <taxon>Pentapetalae</taxon>
        <taxon>rosids</taxon>
        <taxon>fabids</taxon>
        <taxon>Fabales</taxon>
        <taxon>Fabaceae</taxon>
        <taxon>Papilionoideae</taxon>
        <taxon>50 kb inversion clade</taxon>
        <taxon>genistoids sensu lato</taxon>
        <taxon>core genistoids</taxon>
        <taxon>Crotalarieae</taxon>
        <taxon>Crotalaria</taxon>
    </lineage>
</organism>
<sequence length="113" mass="12808">MKMMLVSDLGPHHPKWLGIGTQELRNKGHSCNNLNSLSLFSLHLPEPATLNYDSSSLSQYVGPSSITLSYCHNTFHFLSYNYFRTQRKQLLDRLVNQTSSLFSLFSSYSAFAA</sequence>
<protein>
    <submittedName>
        <fullName evidence="1">Uncharacterized protein</fullName>
    </submittedName>
</protein>
<name>A0AAN9EEV3_CROPI</name>
<gene>
    <name evidence="1" type="ORF">RIF29_29606</name>
</gene>
<dbReference type="AlphaFoldDB" id="A0AAN9EEV3"/>
<accession>A0AAN9EEV3</accession>
<keyword evidence="2" id="KW-1185">Reference proteome</keyword>
<proteinExistence type="predicted"/>
<comment type="caution">
    <text evidence="1">The sequence shown here is derived from an EMBL/GenBank/DDBJ whole genome shotgun (WGS) entry which is preliminary data.</text>
</comment>
<evidence type="ECO:0000313" key="2">
    <source>
        <dbReference type="Proteomes" id="UP001372338"/>
    </source>
</evidence>
<dbReference type="EMBL" id="JAYWIO010000006">
    <property type="protein sequence ID" value="KAK7256169.1"/>
    <property type="molecule type" value="Genomic_DNA"/>
</dbReference>
<reference evidence="1 2" key="1">
    <citation type="submission" date="2024-01" db="EMBL/GenBank/DDBJ databases">
        <title>The genomes of 5 underutilized Papilionoideae crops provide insights into root nodulation and disease resistanc.</title>
        <authorList>
            <person name="Yuan L."/>
        </authorList>
    </citation>
    <scope>NUCLEOTIDE SEQUENCE [LARGE SCALE GENOMIC DNA]</scope>
    <source>
        <strain evidence="1">ZHUSHIDOU_FW_LH</strain>
        <tissue evidence="1">Leaf</tissue>
    </source>
</reference>
<dbReference type="Proteomes" id="UP001372338">
    <property type="component" value="Unassembled WGS sequence"/>
</dbReference>